<comment type="caution">
    <text evidence="3">The sequence shown here is derived from an EMBL/GenBank/DDBJ whole genome shotgun (WGS) entry which is preliminary data.</text>
</comment>
<gene>
    <name evidence="3" type="ORF">ATE80_25000</name>
</gene>
<accession>A0A100Y216</accession>
<feature type="chain" id="PRO_5038597089" description="Lipoprotein" evidence="2">
    <location>
        <begin position="16"/>
        <end position="148"/>
    </location>
</feature>
<evidence type="ECO:0008006" key="5">
    <source>
        <dbReference type="Google" id="ProtNLM"/>
    </source>
</evidence>
<feature type="signal peptide" evidence="2">
    <location>
        <begin position="1"/>
        <end position="15"/>
    </location>
</feature>
<evidence type="ECO:0000313" key="3">
    <source>
        <dbReference type="EMBL" id="KUH36180.1"/>
    </source>
</evidence>
<dbReference type="RefSeq" id="WP_058944527.1">
    <property type="nucleotide sequence ID" value="NZ_LNSV01000089.1"/>
</dbReference>
<evidence type="ECO:0000313" key="4">
    <source>
        <dbReference type="Proteomes" id="UP000054011"/>
    </source>
</evidence>
<dbReference type="AlphaFoldDB" id="A0A100Y216"/>
<evidence type="ECO:0000256" key="1">
    <source>
        <dbReference type="SAM" id="MobiDB-lite"/>
    </source>
</evidence>
<protein>
    <recommendedName>
        <fullName evidence="5">Lipoprotein</fullName>
    </recommendedName>
</protein>
<feature type="compositionally biased region" description="Gly residues" evidence="1">
    <location>
        <begin position="23"/>
        <end position="35"/>
    </location>
</feature>
<reference evidence="3 4" key="1">
    <citation type="submission" date="2015-11" db="EMBL/GenBank/DDBJ databases">
        <title>Genome-wide analysis reveals the secondary metabolome in Streptomyces kanasensis ZX01.</title>
        <authorList>
            <person name="Zhang G."/>
            <person name="Han L."/>
            <person name="Feng J."/>
            <person name="Zhang X."/>
        </authorList>
    </citation>
    <scope>NUCLEOTIDE SEQUENCE [LARGE SCALE GENOMIC DNA]</scope>
    <source>
        <strain evidence="3 4">ZX01</strain>
    </source>
</reference>
<organism evidence="3 4">
    <name type="scientific">Streptomyces kanasensis</name>
    <dbReference type="NCBI Taxonomy" id="936756"/>
    <lineage>
        <taxon>Bacteria</taxon>
        <taxon>Bacillati</taxon>
        <taxon>Actinomycetota</taxon>
        <taxon>Actinomycetes</taxon>
        <taxon>Kitasatosporales</taxon>
        <taxon>Streptomycetaceae</taxon>
        <taxon>Streptomyces</taxon>
    </lineage>
</organism>
<keyword evidence="2" id="KW-0732">Signal</keyword>
<proteinExistence type="predicted"/>
<keyword evidence="4" id="KW-1185">Reference proteome</keyword>
<feature type="region of interest" description="Disordered" evidence="1">
    <location>
        <begin position="127"/>
        <end position="148"/>
    </location>
</feature>
<dbReference type="EMBL" id="LNSV01000089">
    <property type="protein sequence ID" value="KUH36180.1"/>
    <property type="molecule type" value="Genomic_DNA"/>
</dbReference>
<evidence type="ECO:0000256" key="2">
    <source>
        <dbReference type="SAM" id="SignalP"/>
    </source>
</evidence>
<sequence length="148" mass="14900">MAVSTATLLAVAALASCTSGGGSGGGAGHGGGGGHAAPSAASGTLEQLAERAGCTPDVQTDAEELRQADCRTKYGRYVLATFSTDRGQREWINTAKDYGGSYLVGRKWVAVAEPAVITELRGRLGGEVETAVPHQTGGGEGTSDHHGS</sequence>
<name>A0A100Y216_9ACTN</name>
<feature type="region of interest" description="Disordered" evidence="1">
    <location>
        <begin position="23"/>
        <end position="47"/>
    </location>
</feature>
<dbReference type="Proteomes" id="UP000054011">
    <property type="component" value="Unassembled WGS sequence"/>
</dbReference>